<sequence>MTEELENFVKSYSPKALSKSFPTETELWVAIFQEIIEGPNFSSSIFHRVKKRMELISPVAWIQAITNVLNSFNPTTHELALLNLTHVSIAEIQDGCCFTLYHLYELRANLFMHLNSLITLPATQATKLALQFIKFIDLWCTNLHVDELDLAEVLLRIVRFTSKLGLGEEDLRVKLLCEKLSAPMVTLCKQYQCFQYASSNLLAHALPFGYVANGSDRDVPSIACLLLKDLMKSPEEGEVEESGIRDKFYFLHSKFDFNYRAPPQSVYSISKETDTPSEKVQILIQHYSEVLPNLSNSNWDTLFIRKQVLSDTYTLKIVSLIVGGGNKLALQMIDLLLSILANLIGMYNQSRQDLPNTMLLLKLLAELGWVPSLAGSISNYLHLIPNSSIKEFLLIIWNYLREHQPTNPGKSNTEPYIRSLKMLIHKNIEKLGSLYLELQHST</sequence>
<proteinExistence type="predicted"/>
<evidence type="ECO:0000313" key="2">
    <source>
        <dbReference type="Proteomes" id="UP001162131"/>
    </source>
</evidence>
<comment type="caution">
    <text evidence="1">The sequence shown here is derived from an EMBL/GenBank/DDBJ whole genome shotgun (WGS) entry which is preliminary data.</text>
</comment>
<accession>A0AAU9IX11</accession>
<dbReference type="AlphaFoldDB" id="A0AAU9IX11"/>
<evidence type="ECO:0008006" key="3">
    <source>
        <dbReference type="Google" id="ProtNLM"/>
    </source>
</evidence>
<evidence type="ECO:0000313" key="1">
    <source>
        <dbReference type="EMBL" id="CAG9314036.1"/>
    </source>
</evidence>
<dbReference type="Proteomes" id="UP001162131">
    <property type="component" value="Unassembled WGS sequence"/>
</dbReference>
<reference evidence="1" key="1">
    <citation type="submission" date="2021-09" db="EMBL/GenBank/DDBJ databases">
        <authorList>
            <consortium name="AG Swart"/>
            <person name="Singh M."/>
            <person name="Singh A."/>
            <person name="Seah K."/>
            <person name="Emmerich C."/>
        </authorList>
    </citation>
    <scope>NUCLEOTIDE SEQUENCE</scope>
    <source>
        <strain evidence="1">ATCC30299</strain>
    </source>
</reference>
<name>A0AAU9IX11_9CILI</name>
<protein>
    <recommendedName>
        <fullName evidence="3">Protein Lines N-terminal domain-containing protein</fullName>
    </recommendedName>
</protein>
<dbReference type="EMBL" id="CAJZBQ010000011">
    <property type="protein sequence ID" value="CAG9314036.1"/>
    <property type="molecule type" value="Genomic_DNA"/>
</dbReference>
<keyword evidence="2" id="KW-1185">Reference proteome</keyword>
<gene>
    <name evidence="1" type="ORF">BSTOLATCC_MIC9836</name>
</gene>
<organism evidence="1 2">
    <name type="scientific">Blepharisma stoltei</name>
    <dbReference type="NCBI Taxonomy" id="1481888"/>
    <lineage>
        <taxon>Eukaryota</taxon>
        <taxon>Sar</taxon>
        <taxon>Alveolata</taxon>
        <taxon>Ciliophora</taxon>
        <taxon>Postciliodesmatophora</taxon>
        <taxon>Heterotrichea</taxon>
        <taxon>Heterotrichida</taxon>
        <taxon>Blepharismidae</taxon>
        <taxon>Blepharisma</taxon>
    </lineage>
</organism>